<feature type="region of interest" description="Disordered" evidence="1">
    <location>
        <begin position="226"/>
        <end position="269"/>
    </location>
</feature>
<name>A0ABT7PIN8_9BACT</name>
<dbReference type="Proteomes" id="UP001239462">
    <property type="component" value="Unassembled WGS sequence"/>
</dbReference>
<evidence type="ECO:0000256" key="1">
    <source>
        <dbReference type="SAM" id="MobiDB-lite"/>
    </source>
</evidence>
<protein>
    <submittedName>
        <fullName evidence="2">Uncharacterized protein</fullName>
    </submittedName>
</protein>
<proteinExistence type="predicted"/>
<dbReference type="EMBL" id="JASZZN010000008">
    <property type="protein sequence ID" value="MDM4016345.1"/>
    <property type="molecule type" value="Genomic_DNA"/>
</dbReference>
<keyword evidence="3" id="KW-1185">Reference proteome</keyword>
<accession>A0ABT7PIN8</accession>
<sequence>MHSGFQPSTLNLRAPVTTLGRMPTRLPLIWLLAFGLVGWIGGCGSEPEITTYTIPKNMPEELVPGKQRLLAVMVPRGSEAWFFKIQGPEEAVDGVAQAFKDFVQSIEFGESGQPILDPLPESWQLGGEKPMRFATVYINTAKKQLELTVLTLPINGDYPEYAVQNVNRWRNQVGLKPSDETWAGAEPLEMEVADKQALLADFVGEPTSGGGSMMPPMMGGSMMGGGAMTGDALAGGSAGKGGESSGQATETQSPKYDFETPEGWQEQEARGMRELSFVVGPEDATAEVTLITAGGDLRSNVARWMGQVIKGTPEDEAVDQMLTDAERFDVSGFEAQRFIIEGDAGQGQFSIDATIIPTEGNFSKFVKMTGPPKTVSEQRDAMKSFLQSLSF</sequence>
<evidence type="ECO:0000313" key="2">
    <source>
        <dbReference type="EMBL" id="MDM4016345.1"/>
    </source>
</evidence>
<comment type="caution">
    <text evidence="2">The sequence shown here is derived from an EMBL/GenBank/DDBJ whole genome shotgun (WGS) entry which is preliminary data.</text>
</comment>
<dbReference type="RefSeq" id="WP_289163975.1">
    <property type="nucleotide sequence ID" value="NZ_JASZZN010000008.1"/>
</dbReference>
<organism evidence="2 3">
    <name type="scientific">Roseiconus lacunae</name>
    <dbReference type="NCBI Taxonomy" id="2605694"/>
    <lineage>
        <taxon>Bacteria</taxon>
        <taxon>Pseudomonadati</taxon>
        <taxon>Planctomycetota</taxon>
        <taxon>Planctomycetia</taxon>
        <taxon>Pirellulales</taxon>
        <taxon>Pirellulaceae</taxon>
        <taxon>Roseiconus</taxon>
    </lineage>
</organism>
<reference evidence="2 3" key="1">
    <citation type="submission" date="2023-06" db="EMBL/GenBank/DDBJ databases">
        <title>Roseiconus lacunae JC819 isolated from Gulf of Mannar region, Tamil Nadu.</title>
        <authorList>
            <person name="Pk S."/>
            <person name="Ch S."/>
            <person name="Ch V.R."/>
        </authorList>
    </citation>
    <scope>NUCLEOTIDE SEQUENCE [LARGE SCALE GENOMIC DNA]</scope>
    <source>
        <strain evidence="2 3">JC819</strain>
    </source>
</reference>
<gene>
    <name evidence="2" type="ORF">QTN89_12955</name>
</gene>
<evidence type="ECO:0000313" key="3">
    <source>
        <dbReference type="Proteomes" id="UP001239462"/>
    </source>
</evidence>